<dbReference type="Proteomes" id="UP000265520">
    <property type="component" value="Unassembled WGS sequence"/>
</dbReference>
<dbReference type="AlphaFoldDB" id="A0A392RHY2"/>
<keyword evidence="2" id="KW-1185">Reference proteome</keyword>
<name>A0A392RHY2_9FABA</name>
<dbReference type="EMBL" id="LXQA010223246">
    <property type="protein sequence ID" value="MCI35426.1"/>
    <property type="molecule type" value="Genomic_DNA"/>
</dbReference>
<evidence type="ECO:0000313" key="1">
    <source>
        <dbReference type="EMBL" id="MCI35426.1"/>
    </source>
</evidence>
<evidence type="ECO:0000313" key="2">
    <source>
        <dbReference type="Proteomes" id="UP000265520"/>
    </source>
</evidence>
<accession>A0A392RHY2</accession>
<sequence length="125" mass="13055">GSPQQAWVVDGVEKGGSVEEEEVGTDLTLGQIHVSESRGHEDGDGASVVGGKCQTPTFVSAGILDDQKGNLFQKDNMKETCEEVEVVVGGSLGEKGTKGVGEVAHVESEHSMIDRCPLGSGFKLK</sequence>
<reference evidence="1 2" key="1">
    <citation type="journal article" date="2018" name="Front. Plant Sci.">
        <title>Red Clover (Trifolium pratense) and Zigzag Clover (T. medium) - A Picture of Genomic Similarities and Differences.</title>
        <authorList>
            <person name="Dluhosova J."/>
            <person name="Istvanek J."/>
            <person name="Nedelnik J."/>
            <person name="Repkova J."/>
        </authorList>
    </citation>
    <scope>NUCLEOTIDE SEQUENCE [LARGE SCALE GENOMIC DNA]</scope>
    <source>
        <strain evidence="2">cv. 10/8</strain>
        <tissue evidence="1">Leaf</tissue>
    </source>
</reference>
<protein>
    <submittedName>
        <fullName evidence="1">Uncharacterized protein</fullName>
    </submittedName>
</protein>
<feature type="non-terminal residue" evidence="1">
    <location>
        <position position="1"/>
    </location>
</feature>
<comment type="caution">
    <text evidence="1">The sequence shown here is derived from an EMBL/GenBank/DDBJ whole genome shotgun (WGS) entry which is preliminary data.</text>
</comment>
<proteinExistence type="predicted"/>
<organism evidence="1 2">
    <name type="scientific">Trifolium medium</name>
    <dbReference type="NCBI Taxonomy" id="97028"/>
    <lineage>
        <taxon>Eukaryota</taxon>
        <taxon>Viridiplantae</taxon>
        <taxon>Streptophyta</taxon>
        <taxon>Embryophyta</taxon>
        <taxon>Tracheophyta</taxon>
        <taxon>Spermatophyta</taxon>
        <taxon>Magnoliopsida</taxon>
        <taxon>eudicotyledons</taxon>
        <taxon>Gunneridae</taxon>
        <taxon>Pentapetalae</taxon>
        <taxon>rosids</taxon>
        <taxon>fabids</taxon>
        <taxon>Fabales</taxon>
        <taxon>Fabaceae</taxon>
        <taxon>Papilionoideae</taxon>
        <taxon>50 kb inversion clade</taxon>
        <taxon>NPAAA clade</taxon>
        <taxon>Hologalegina</taxon>
        <taxon>IRL clade</taxon>
        <taxon>Trifolieae</taxon>
        <taxon>Trifolium</taxon>
    </lineage>
</organism>
<feature type="non-terminal residue" evidence="1">
    <location>
        <position position="125"/>
    </location>
</feature>